<accession>A0ACD5HG01</accession>
<dbReference type="Proteomes" id="UP001195965">
    <property type="component" value="Chromosome"/>
</dbReference>
<sequence>MMDGKPYLLPETWTEASIGNVVVKAKQCDPRKNPNEEFQYVDVSAVSNTSFKITGAASTLGSEAPSRARKAIETDDVLFATVRPTLKRIALVPPELDGAIASTGYCVLRCDKAKVEPGFLYSFLITDHFNARMAGLERGASYPAIRDSDVTASWFPLPPLPEQKKIAHILSTVQRAIEAQERIIQTTTDLKKALMHKLFTEGLRNEPQKHTEIGPVPESWEVKPLIDTVEFIDYGVSQAIPKTPTPEGVKIVSTADIDKQGNLLYWKIRRIVVPVKTANRLVLKDGDVLFNWRNSAELIGKSAIYEEQDEPHIFASFILRICAGEKKSHNYFLKHLMNHYREEGVFVKLARRAVNQANYNKNEISVLKIPSPPYEQQVEIAKTIGAVDAKIWSHADKKRSLEDLFRTLLHELMTAKTRVHELTL</sequence>
<keyword evidence="1" id="KW-0255">Endonuclease</keyword>
<gene>
    <name evidence="1" type="ORF">HHS34_000685</name>
</gene>
<reference evidence="1 2" key="1">
    <citation type="journal article" date="2021" name="ISME J.">
        <title>Genomic evolution of the class Acidithiobacillia: deep-branching Proteobacteria living in extreme acidic conditions.</title>
        <authorList>
            <person name="Moya-Beltran A."/>
            <person name="Beard S."/>
            <person name="Rojas-Villalobos C."/>
            <person name="Issotta F."/>
            <person name="Gallardo Y."/>
            <person name="Ulloa R."/>
            <person name="Giaveno A."/>
            <person name="Degli Esposti M."/>
            <person name="Johnson D.B."/>
            <person name="Quatrini R."/>
        </authorList>
    </citation>
    <scope>NUCLEOTIDE SEQUENCE [LARGE SCALE GENOMIC DNA]</scope>
    <source>
        <strain evidence="1 2">GG1-14</strain>
    </source>
</reference>
<keyword evidence="2" id="KW-1185">Reference proteome</keyword>
<proteinExistence type="predicted"/>
<dbReference type="EC" id="3.1.21.-" evidence="1"/>
<dbReference type="EMBL" id="CP127526">
    <property type="protein sequence ID" value="XRI73734.1"/>
    <property type="molecule type" value="Genomic_DNA"/>
</dbReference>
<keyword evidence="1" id="KW-0378">Hydrolase</keyword>
<protein>
    <submittedName>
        <fullName evidence="1">Restriction endonuclease subunit S</fullName>
        <ecNumber evidence="1">3.1.21.-</ecNumber>
    </submittedName>
</protein>
<evidence type="ECO:0000313" key="2">
    <source>
        <dbReference type="Proteomes" id="UP001195965"/>
    </source>
</evidence>
<keyword evidence="1" id="KW-0540">Nuclease</keyword>
<evidence type="ECO:0000313" key="1">
    <source>
        <dbReference type="EMBL" id="XRI73734.1"/>
    </source>
</evidence>
<organism evidence="1 2">
    <name type="scientific">Acidithiobacillus montserratensis</name>
    <dbReference type="NCBI Taxonomy" id="2729135"/>
    <lineage>
        <taxon>Bacteria</taxon>
        <taxon>Pseudomonadati</taxon>
        <taxon>Pseudomonadota</taxon>
        <taxon>Acidithiobacillia</taxon>
        <taxon>Acidithiobacillales</taxon>
        <taxon>Acidithiobacillaceae</taxon>
        <taxon>Acidithiobacillus</taxon>
    </lineage>
</organism>
<name>A0ACD5HG01_9PROT</name>